<proteinExistence type="predicted"/>
<dbReference type="Pfam" id="PF00970">
    <property type="entry name" value="FAD_binding_6"/>
    <property type="match status" value="1"/>
</dbReference>
<dbReference type="InterPro" id="IPR039261">
    <property type="entry name" value="FNR_nucleotide-bd"/>
</dbReference>
<evidence type="ECO:0000313" key="12">
    <source>
        <dbReference type="Proteomes" id="UP000184609"/>
    </source>
</evidence>
<dbReference type="PROSITE" id="PS00197">
    <property type="entry name" value="2FE2S_FER_1"/>
    <property type="match status" value="1"/>
</dbReference>
<accession>A0A1M7ZDP5</accession>
<dbReference type="RefSeq" id="WP_073572097.1">
    <property type="nucleotide sequence ID" value="NZ_FRXN01000003.1"/>
</dbReference>
<name>A0A1M7ZDP5_9BACT</name>
<keyword evidence="8" id="KW-0411">Iron-sulfur</keyword>
<evidence type="ECO:0000313" key="11">
    <source>
        <dbReference type="EMBL" id="SHO63010.1"/>
    </source>
</evidence>
<dbReference type="OrthoDB" id="9789468at2"/>
<evidence type="ECO:0000259" key="9">
    <source>
        <dbReference type="PROSITE" id="PS51085"/>
    </source>
</evidence>
<dbReference type="CDD" id="cd00207">
    <property type="entry name" value="fer2"/>
    <property type="match status" value="1"/>
</dbReference>
<dbReference type="InterPro" id="IPR017927">
    <property type="entry name" value="FAD-bd_FR_type"/>
</dbReference>
<dbReference type="STRING" id="1073327.SAMN04488108_2463"/>
<dbReference type="AlphaFoldDB" id="A0A1M7ZDP5"/>
<evidence type="ECO:0000256" key="5">
    <source>
        <dbReference type="ARBA" id="ARBA00022827"/>
    </source>
</evidence>
<dbReference type="EMBL" id="FRXN01000003">
    <property type="protein sequence ID" value="SHO63010.1"/>
    <property type="molecule type" value="Genomic_DNA"/>
</dbReference>
<dbReference type="SUPFAM" id="SSF54292">
    <property type="entry name" value="2Fe-2S ferredoxin-like"/>
    <property type="match status" value="1"/>
</dbReference>
<evidence type="ECO:0000256" key="7">
    <source>
        <dbReference type="ARBA" id="ARBA00023004"/>
    </source>
</evidence>
<evidence type="ECO:0000256" key="1">
    <source>
        <dbReference type="ARBA" id="ARBA00001974"/>
    </source>
</evidence>
<dbReference type="Pfam" id="PF00111">
    <property type="entry name" value="Fer2"/>
    <property type="match status" value="1"/>
</dbReference>
<evidence type="ECO:0000256" key="3">
    <source>
        <dbReference type="ARBA" id="ARBA00022714"/>
    </source>
</evidence>
<dbReference type="GO" id="GO:0051537">
    <property type="term" value="F:2 iron, 2 sulfur cluster binding"/>
    <property type="evidence" value="ECO:0007669"/>
    <property type="project" value="UniProtKB-KW"/>
</dbReference>
<dbReference type="InterPro" id="IPR008333">
    <property type="entry name" value="Cbr1-like_FAD-bd_dom"/>
</dbReference>
<dbReference type="PROSITE" id="PS51384">
    <property type="entry name" value="FAD_FR"/>
    <property type="match status" value="1"/>
</dbReference>
<keyword evidence="5" id="KW-0274">FAD</keyword>
<dbReference type="CDD" id="cd06214">
    <property type="entry name" value="PA_degradation_oxidoreductase_like"/>
    <property type="match status" value="1"/>
</dbReference>
<sequence length="368" mass="41324">MFNFFKKKKEEIKSKNSYIPLKVREVVRETSDTVSIYFEQPEPFLEYKPGQFLTLIMDLGGKEQRRSYSLCTSPFVDPFPGIAVKRVEGGLFSNHLNDNIFPGKTINVVKPLGNFTTEFHSKNQRHFIMVAGGSGITPIMGIMKSVLVNEPNSIITLIYSSRNEEQIIFKNSLEMLKKGNPDRLKIIHNLSQPSEDWTGPKGRLNRDSFRQFVSNAEYEQRYEEIYFLCGPDGIMNTAKEVLEEIGVPEERIHHESFFSASAQQAHDNAVAGINSGILTRDVKILLEGEEFDVTVSPDKTVLEAGLESGINMPYSCQSGLCTACRGRLLSGEVKMDEDAGLSTKEKEAGYVLCCVSRPLTDDIKITIE</sequence>
<keyword evidence="12" id="KW-1185">Reference proteome</keyword>
<organism evidence="11 12">
    <name type="scientific">Algoriphagus zhangzhouensis</name>
    <dbReference type="NCBI Taxonomy" id="1073327"/>
    <lineage>
        <taxon>Bacteria</taxon>
        <taxon>Pseudomonadati</taxon>
        <taxon>Bacteroidota</taxon>
        <taxon>Cytophagia</taxon>
        <taxon>Cytophagales</taxon>
        <taxon>Cyclobacteriaceae</taxon>
        <taxon>Algoriphagus</taxon>
    </lineage>
</organism>
<feature type="domain" description="2Fe-2S ferredoxin-type" evidence="9">
    <location>
        <begin position="280"/>
        <end position="368"/>
    </location>
</feature>
<evidence type="ECO:0000256" key="8">
    <source>
        <dbReference type="ARBA" id="ARBA00023014"/>
    </source>
</evidence>
<dbReference type="InterPro" id="IPR006058">
    <property type="entry name" value="2Fe2S_fd_BS"/>
</dbReference>
<dbReference type="InterPro" id="IPR001433">
    <property type="entry name" value="OxRdtase_FAD/NAD-bd"/>
</dbReference>
<dbReference type="PANTHER" id="PTHR47354">
    <property type="entry name" value="NADH OXIDOREDUCTASE HCR"/>
    <property type="match status" value="1"/>
</dbReference>
<reference evidence="12" key="1">
    <citation type="submission" date="2016-12" db="EMBL/GenBank/DDBJ databases">
        <authorList>
            <person name="Varghese N."/>
            <person name="Submissions S."/>
        </authorList>
    </citation>
    <scope>NUCLEOTIDE SEQUENCE [LARGE SCALE GENOMIC DNA]</scope>
    <source>
        <strain evidence="12">DSM 25035</strain>
    </source>
</reference>
<dbReference type="SUPFAM" id="SSF63380">
    <property type="entry name" value="Riboflavin synthase domain-like"/>
    <property type="match status" value="1"/>
</dbReference>
<dbReference type="InterPro" id="IPR036010">
    <property type="entry name" value="2Fe-2S_ferredoxin-like_sf"/>
</dbReference>
<dbReference type="InterPro" id="IPR001709">
    <property type="entry name" value="Flavoprot_Pyr_Nucl_cyt_Rdtase"/>
</dbReference>
<dbReference type="PRINTS" id="PR00406">
    <property type="entry name" value="CYTB5RDTASE"/>
</dbReference>
<dbReference type="Proteomes" id="UP000184609">
    <property type="component" value="Unassembled WGS sequence"/>
</dbReference>
<evidence type="ECO:0000256" key="4">
    <source>
        <dbReference type="ARBA" id="ARBA00022723"/>
    </source>
</evidence>
<dbReference type="Pfam" id="PF00175">
    <property type="entry name" value="NAD_binding_1"/>
    <property type="match status" value="1"/>
</dbReference>
<dbReference type="InterPro" id="IPR050415">
    <property type="entry name" value="MRET"/>
</dbReference>
<keyword evidence="6" id="KW-0560">Oxidoreductase</keyword>
<dbReference type="Gene3D" id="3.10.20.30">
    <property type="match status" value="1"/>
</dbReference>
<evidence type="ECO:0000256" key="2">
    <source>
        <dbReference type="ARBA" id="ARBA00022630"/>
    </source>
</evidence>
<keyword evidence="7" id="KW-0408">Iron</keyword>
<evidence type="ECO:0000256" key="6">
    <source>
        <dbReference type="ARBA" id="ARBA00023002"/>
    </source>
</evidence>
<protein>
    <submittedName>
        <fullName evidence="11">Ring-1,2-phenylacetyl-CoA epoxidase subunit PaaE</fullName>
    </submittedName>
</protein>
<dbReference type="PRINTS" id="PR00371">
    <property type="entry name" value="FPNCR"/>
</dbReference>
<dbReference type="GO" id="GO:0046872">
    <property type="term" value="F:metal ion binding"/>
    <property type="evidence" value="ECO:0007669"/>
    <property type="project" value="UniProtKB-KW"/>
</dbReference>
<dbReference type="InterPro" id="IPR012675">
    <property type="entry name" value="Beta-grasp_dom_sf"/>
</dbReference>
<keyword evidence="2" id="KW-0285">Flavoprotein</keyword>
<dbReference type="GO" id="GO:0050660">
    <property type="term" value="F:flavin adenine dinucleotide binding"/>
    <property type="evidence" value="ECO:0007669"/>
    <property type="project" value="TreeGrafter"/>
</dbReference>
<dbReference type="InterPro" id="IPR001041">
    <property type="entry name" value="2Fe-2S_ferredoxin-type"/>
</dbReference>
<keyword evidence="3" id="KW-0001">2Fe-2S</keyword>
<dbReference type="InterPro" id="IPR017938">
    <property type="entry name" value="Riboflavin_synthase-like_b-brl"/>
</dbReference>
<dbReference type="PROSITE" id="PS51085">
    <property type="entry name" value="2FE2S_FER_2"/>
    <property type="match status" value="1"/>
</dbReference>
<keyword evidence="4" id="KW-0479">Metal-binding</keyword>
<comment type="cofactor">
    <cofactor evidence="1">
        <name>FAD</name>
        <dbReference type="ChEBI" id="CHEBI:57692"/>
    </cofactor>
</comment>
<gene>
    <name evidence="11" type="ORF">SAMN04488108_2463</name>
</gene>
<dbReference type="PANTHER" id="PTHR47354:SF8">
    <property type="entry name" value="1,2-PHENYLACETYL-COA EPOXIDASE, SUBUNIT E"/>
    <property type="match status" value="1"/>
</dbReference>
<feature type="domain" description="FAD-binding FR-type" evidence="10">
    <location>
        <begin position="16"/>
        <end position="118"/>
    </location>
</feature>
<dbReference type="SUPFAM" id="SSF52343">
    <property type="entry name" value="Ferredoxin reductase-like, C-terminal NADP-linked domain"/>
    <property type="match status" value="1"/>
</dbReference>
<dbReference type="Gene3D" id="3.40.50.80">
    <property type="entry name" value="Nucleotide-binding domain of ferredoxin-NADP reductase (FNR) module"/>
    <property type="match status" value="1"/>
</dbReference>
<dbReference type="Gene3D" id="2.40.30.10">
    <property type="entry name" value="Translation factors"/>
    <property type="match status" value="1"/>
</dbReference>
<dbReference type="GO" id="GO:0016491">
    <property type="term" value="F:oxidoreductase activity"/>
    <property type="evidence" value="ECO:0007669"/>
    <property type="project" value="UniProtKB-KW"/>
</dbReference>
<evidence type="ECO:0000259" key="10">
    <source>
        <dbReference type="PROSITE" id="PS51384"/>
    </source>
</evidence>